<name>A0ABV8FRL1_9ACTN</name>
<feature type="transmembrane region" description="Helical" evidence="1">
    <location>
        <begin position="7"/>
        <end position="27"/>
    </location>
</feature>
<proteinExistence type="predicted"/>
<sequence length="80" mass="8483">MSGLGRWSLGIGAGLLVVSVLCVVLDLVPVGVIAGILGLVAVGMAGYDVVYEWLHRAELRRRGARAAARAAREREAREGR</sequence>
<gene>
    <name evidence="2" type="ORF">ACFOVU_16380</name>
</gene>
<keyword evidence="1" id="KW-0472">Membrane</keyword>
<feature type="transmembrane region" description="Helical" evidence="1">
    <location>
        <begin position="33"/>
        <end position="54"/>
    </location>
</feature>
<dbReference type="RefSeq" id="WP_378534533.1">
    <property type="nucleotide sequence ID" value="NZ_JBHSBH010000010.1"/>
</dbReference>
<keyword evidence="1" id="KW-1133">Transmembrane helix</keyword>
<evidence type="ECO:0000313" key="2">
    <source>
        <dbReference type="EMBL" id="MFC3997511.1"/>
    </source>
</evidence>
<dbReference type="EMBL" id="JBHSBH010000010">
    <property type="protein sequence ID" value="MFC3997511.1"/>
    <property type="molecule type" value="Genomic_DNA"/>
</dbReference>
<keyword evidence="1" id="KW-0812">Transmembrane</keyword>
<accession>A0ABV8FRL1</accession>
<reference evidence="3" key="1">
    <citation type="journal article" date="2019" name="Int. J. Syst. Evol. Microbiol.">
        <title>The Global Catalogue of Microorganisms (GCM) 10K type strain sequencing project: providing services to taxonomists for standard genome sequencing and annotation.</title>
        <authorList>
            <consortium name="The Broad Institute Genomics Platform"/>
            <consortium name="The Broad Institute Genome Sequencing Center for Infectious Disease"/>
            <person name="Wu L."/>
            <person name="Ma J."/>
        </authorList>
    </citation>
    <scope>NUCLEOTIDE SEQUENCE [LARGE SCALE GENOMIC DNA]</scope>
    <source>
        <strain evidence="3">TBRC 1826</strain>
    </source>
</reference>
<dbReference type="Proteomes" id="UP001595847">
    <property type="component" value="Unassembled WGS sequence"/>
</dbReference>
<keyword evidence="3" id="KW-1185">Reference proteome</keyword>
<organism evidence="2 3">
    <name type="scientific">Nocardiopsis sediminis</name>
    <dbReference type="NCBI Taxonomy" id="1778267"/>
    <lineage>
        <taxon>Bacteria</taxon>
        <taxon>Bacillati</taxon>
        <taxon>Actinomycetota</taxon>
        <taxon>Actinomycetes</taxon>
        <taxon>Streptosporangiales</taxon>
        <taxon>Nocardiopsidaceae</taxon>
        <taxon>Nocardiopsis</taxon>
    </lineage>
</organism>
<comment type="caution">
    <text evidence="2">The sequence shown here is derived from an EMBL/GenBank/DDBJ whole genome shotgun (WGS) entry which is preliminary data.</text>
</comment>
<protein>
    <submittedName>
        <fullName evidence="2">Uncharacterized protein</fullName>
    </submittedName>
</protein>
<evidence type="ECO:0000313" key="3">
    <source>
        <dbReference type="Proteomes" id="UP001595847"/>
    </source>
</evidence>
<evidence type="ECO:0000256" key="1">
    <source>
        <dbReference type="SAM" id="Phobius"/>
    </source>
</evidence>